<evidence type="ECO:0000313" key="7">
    <source>
        <dbReference type="Proteomes" id="UP001251528"/>
    </source>
</evidence>
<evidence type="ECO:0000256" key="2">
    <source>
        <dbReference type="ARBA" id="ARBA00023326"/>
    </source>
</evidence>
<feature type="signal peptide" evidence="4">
    <location>
        <begin position="1"/>
        <end position="16"/>
    </location>
</feature>
<proteinExistence type="predicted"/>
<keyword evidence="2" id="KW-0624">Polysaccharide degradation</keyword>
<dbReference type="GO" id="GO:0016020">
    <property type="term" value="C:membrane"/>
    <property type="evidence" value="ECO:0007669"/>
    <property type="project" value="TreeGrafter"/>
</dbReference>
<feature type="compositionally biased region" description="Low complexity" evidence="3">
    <location>
        <begin position="516"/>
        <end position="526"/>
    </location>
</feature>
<feature type="region of interest" description="Disordered" evidence="3">
    <location>
        <begin position="261"/>
        <end position="292"/>
    </location>
</feature>
<dbReference type="SMART" id="SM01065">
    <property type="entry name" value="CBM_2"/>
    <property type="match status" value="1"/>
</dbReference>
<gene>
    <name evidence="6" type="ORF">QQS21_007400</name>
</gene>
<dbReference type="GO" id="GO:0000272">
    <property type="term" value="P:polysaccharide catabolic process"/>
    <property type="evidence" value="ECO:0007669"/>
    <property type="project" value="UniProtKB-KW"/>
</dbReference>
<dbReference type="AlphaFoldDB" id="A0AAJ0CKU1"/>
<evidence type="ECO:0000313" key="6">
    <source>
        <dbReference type="EMBL" id="KAK2594901.1"/>
    </source>
</evidence>
<feature type="compositionally biased region" description="Basic and acidic residues" evidence="3">
    <location>
        <begin position="483"/>
        <end position="510"/>
    </location>
</feature>
<dbReference type="GO" id="GO:2001070">
    <property type="term" value="F:starch binding"/>
    <property type="evidence" value="ECO:0007669"/>
    <property type="project" value="InterPro"/>
</dbReference>
<evidence type="ECO:0000256" key="3">
    <source>
        <dbReference type="SAM" id="MobiDB-lite"/>
    </source>
</evidence>
<feature type="compositionally biased region" description="Basic and acidic residues" evidence="3">
    <location>
        <begin position="261"/>
        <end position="287"/>
    </location>
</feature>
<feature type="chain" id="PRO_5042518137" description="CBM20 domain-containing protein" evidence="4">
    <location>
        <begin position="17"/>
        <end position="650"/>
    </location>
</feature>
<evidence type="ECO:0000256" key="4">
    <source>
        <dbReference type="SAM" id="SignalP"/>
    </source>
</evidence>
<name>A0AAJ0CKU1_9HYPO</name>
<reference evidence="6" key="1">
    <citation type="submission" date="2023-06" db="EMBL/GenBank/DDBJ databases">
        <title>Conoideocrella luteorostrata (Hypocreales: Clavicipitaceae), a potential biocontrol fungus for elongate hemlock scale in United States Christmas tree production areas.</title>
        <authorList>
            <person name="Barrett H."/>
            <person name="Lovett B."/>
            <person name="Macias A.M."/>
            <person name="Stajich J.E."/>
            <person name="Kasson M.T."/>
        </authorList>
    </citation>
    <scope>NUCLEOTIDE SEQUENCE</scope>
    <source>
        <strain evidence="6">ARSEF 14590</strain>
    </source>
</reference>
<dbReference type="PANTHER" id="PTHR15048:SF0">
    <property type="entry name" value="STARCH-BINDING DOMAIN-CONTAINING PROTEIN 1"/>
    <property type="match status" value="1"/>
</dbReference>
<dbReference type="InterPro" id="IPR013783">
    <property type="entry name" value="Ig-like_fold"/>
</dbReference>
<dbReference type="Pfam" id="PF00686">
    <property type="entry name" value="CBM_20"/>
    <property type="match status" value="1"/>
</dbReference>
<evidence type="ECO:0000256" key="1">
    <source>
        <dbReference type="ARBA" id="ARBA00023277"/>
    </source>
</evidence>
<keyword evidence="1" id="KW-0119">Carbohydrate metabolism</keyword>
<keyword evidence="7" id="KW-1185">Reference proteome</keyword>
<keyword evidence="4" id="KW-0732">Signal</keyword>
<organism evidence="6 7">
    <name type="scientific">Conoideocrella luteorostrata</name>
    <dbReference type="NCBI Taxonomy" id="1105319"/>
    <lineage>
        <taxon>Eukaryota</taxon>
        <taxon>Fungi</taxon>
        <taxon>Dikarya</taxon>
        <taxon>Ascomycota</taxon>
        <taxon>Pezizomycotina</taxon>
        <taxon>Sordariomycetes</taxon>
        <taxon>Hypocreomycetidae</taxon>
        <taxon>Hypocreales</taxon>
        <taxon>Clavicipitaceae</taxon>
        <taxon>Conoideocrella</taxon>
    </lineage>
</organism>
<sequence>MKLALCSVLFAAGGVCQNGKDRAESIIAQLQQLYTLDWSNPPMTSYIDIISELTCAENSVVNGNIISYFVPGLNLIPKCGVTTFAARRRLVESKLTNVTVYAKRFREEASQLNMDEGNISISSTKSTTVQQRTSRGWNFGAHLAAGGLSISGEYSRQDEDTNTVEASNSRSWECRGFHDCVLETWTFYVKVKGLCESQPLIQCGDEKDDPCQPGWSAPCGQYQSFKDRNCGKDPQECEVHTMIMDENGKPFKRLVYYTERTERTEGTEKTGKNEKTEKTEKNEHPQERPVSASVHAVEFDPNSQSCKLSNGQYYAVVDGKVQYFTDGNWRPESGEEPKPEGLEEKCPELNMNHGSESDNEDKHMHEEQQPGAPVKAVEFDHESKSCKLDNGQYYTVLDGEGIYFTDENWYPELEKPKPQGLAEKCPQLITSSTNNEQPDHEQSSSRPVRAVEYDQDSESCKLDNGQYYMIVNGEGIYVDEEKWHQETDEPRPEDLDRKCPQLTNQRHDSSDGQGPAEAEASSSASAGDCTVVDRVAVTFNARAPTVPGESIKIVGDIDALGNWDPRQALALNASEYTPKHPHWTGTVVLDAGHEIGYKYIKVVNQDNPRTCRLAWQTDADNNYAVPRTCAATSAQSDSYVKFQRFVNCPQ</sequence>
<dbReference type="PROSITE" id="PS51166">
    <property type="entry name" value="CBM20"/>
    <property type="match status" value="1"/>
</dbReference>
<feature type="region of interest" description="Disordered" evidence="3">
    <location>
        <begin position="483"/>
        <end position="526"/>
    </location>
</feature>
<dbReference type="EMBL" id="JASWJB010000151">
    <property type="protein sequence ID" value="KAK2594901.1"/>
    <property type="molecule type" value="Genomic_DNA"/>
</dbReference>
<feature type="region of interest" description="Disordered" evidence="3">
    <location>
        <begin position="430"/>
        <end position="457"/>
    </location>
</feature>
<dbReference type="InterPro" id="IPR002044">
    <property type="entry name" value="CBM20"/>
</dbReference>
<accession>A0AAJ0CKU1</accession>
<dbReference type="Gene3D" id="2.60.40.10">
    <property type="entry name" value="Immunoglobulins"/>
    <property type="match status" value="1"/>
</dbReference>
<evidence type="ECO:0000259" key="5">
    <source>
        <dbReference type="PROSITE" id="PS51166"/>
    </source>
</evidence>
<protein>
    <recommendedName>
        <fullName evidence="5">CBM20 domain-containing protein</fullName>
    </recommendedName>
</protein>
<dbReference type="PANTHER" id="PTHR15048">
    <property type="entry name" value="STARCH-BINDING DOMAIN-CONTAINING PROTEIN 1"/>
    <property type="match status" value="1"/>
</dbReference>
<comment type="caution">
    <text evidence="6">The sequence shown here is derived from an EMBL/GenBank/DDBJ whole genome shotgun (WGS) entry which is preliminary data.</text>
</comment>
<feature type="domain" description="CBM20" evidence="5">
    <location>
        <begin position="529"/>
        <end position="644"/>
    </location>
</feature>
<dbReference type="InterPro" id="IPR013784">
    <property type="entry name" value="Carb-bd-like_fold"/>
</dbReference>
<dbReference type="SUPFAM" id="SSF49452">
    <property type="entry name" value="Starch-binding domain-like"/>
    <property type="match status" value="1"/>
</dbReference>
<dbReference type="Proteomes" id="UP001251528">
    <property type="component" value="Unassembled WGS sequence"/>
</dbReference>